<organism evidence="3 4">
    <name type="scientific">Panicum virgatum</name>
    <name type="common">Blackwell switchgrass</name>
    <dbReference type="NCBI Taxonomy" id="38727"/>
    <lineage>
        <taxon>Eukaryota</taxon>
        <taxon>Viridiplantae</taxon>
        <taxon>Streptophyta</taxon>
        <taxon>Embryophyta</taxon>
        <taxon>Tracheophyta</taxon>
        <taxon>Spermatophyta</taxon>
        <taxon>Magnoliopsida</taxon>
        <taxon>Liliopsida</taxon>
        <taxon>Poales</taxon>
        <taxon>Poaceae</taxon>
        <taxon>PACMAD clade</taxon>
        <taxon>Panicoideae</taxon>
        <taxon>Panicodae</taxon>
        <taxon>Paniceae</taxon>
        <taxon>Panicinae</taxon>
        <taxon>Panicum</taxon>
        <taxon>Panicum sect. Hiantes</taxon>
    </lineage>
</organism>
<dbReference type="SUPFAM" id="SSF56219">
    <property type="entry name" value="DNase I-like"/>
    <property type="match status" value="1"/>
</dbReference>
<dbReference type="PANTHER" id="PTHR33116">
    <property type="entry name" value="REVERSE TRANSCRIPTASE ZINC-BINDING DOMAIN-CONTAINING PROTEIN-RELATED-RELATED"/>
    <property type="match status" value="1"/>
</dbReference>
<evidence type="ECO:0000256" key="1">
    <source>
        <dbReference type="SAM" id="Coils"/>
    </source>
</evidence>
<dbReference type="Gene3D" id="3.60.10.10">
    <property type="entry name" value="Endonuclease/exonuclease/phosphatase"/>
    <property type="match status" value="1"/>
</dbReference>
<dbReference type="InterPro" id="IPR026960">
    <property type="entry name" value="RVT-Znf"/>
</dbReference>
<dbReference type="PROSITE" id="PS50878">
    <property type="entry name" value="RT_POL"/>
    <property type="match status" value="1"/>
</dbReference>
<dbReference type="InterPro" id="IPR036691">
    <property type="entry name" value="Endo/exonu/phosph_ase_sf"/>
</dbReference>
<protein>
    <recommendedName>
        <fullName evidence="2">Reverse transcriptase domain-containing protein</fullName>
    </recommendedName>
</protein>
<sequence length="1135" mass="129440">MLRLLGVQFTDFAYLPASDTRGGILIAARQGAASISDVHVGCFSLTVRVQTPGDEDPWWLTSVYGPQTDNEKQLFMEELQAIRGACAGQWAVVGDFNLIISEADKNNARVNRRNMRLFRRTINQLELQDLHLHGRSYTWSNDRLHPTLVKLDRAVVSLDWEERFSSCFLQALASECSDHSPLLLQTNAAFTRKPRFHFEIFWPKFDGFMEAVSRGWKCPDTVHDPFRRLDEFFRRTARELQSWSAKQVGHIKTQLLVAREVILRLEQEQDRRQLSELEADLRKELKQQCLGLASLERTIARQRARVRELREGDANTRYFHLKARDRHRRKFIVNLRNGDEIAFSHDEKADVLHKYFSSIMGREEIREASINLDTLNLPALDLSGLDAPFSEEEVWAAVRDMPSDRAPGPDGFTGAFYQTAWPIIRSDIMWAVNSFHSSAHSSFRCLNNALLVLLPKIPVPKEARDYRPITLVHSFAKLLSKLLANRLSASLPRLVGDNQSAFIRGRSILDNFKYVQRASVMLRRKKIPKALVKLDISKAFDTLSWPFLLEVLQARGFSNRWCSWIATLLSTASSKVLLNGSPGQPIQHCRGVRQGDPLSPMLFIIAMDVLDRLFRKALAENILQPCGTEAIKHSCSFYADDVILFATPTAREGRAIARLLDIFGKASGLHANLLKCSITPIFGEATCFTELQCELPCQIQHFPTKYLGASLSVKSLPKSAIRPVIEKVASKLTPWHGTLMNKSGRLIIVKSVASAVPIYLIMANFLPAWAIEEIDAIRRNFLWAGGDQSARGKSMVAWPIVCRSVSAGGLGVLDFRLANTALQTRWLWLQRTDHERAWSELDIPVSAEVQAFFRASVLAVLGNGESIRFWSDSWLDGASFVCLAPNLLKLVRTRPRNARTVAQAIANRRWIQDITGTMTEPALQEYNLLWDRLERITLRPDVADTFVWRWTASGTYSARSAYKALQLGSSSLPGHKLIWKAWAPLKVKFFLWLAFLGRLWTAERRFRHGLQADATCRLCDQDEETCDHLLFRCSFSRQVWWEFLRRLSLQNITPQAGMSISEWWAHLRRQLPMQKRKGFDSLFALISWQLWKGRNDRTFRNDNQQTLMVCRLIKFEGDNWIAAGATNLGCLFCEE</sequence>
<comment type="caution">
    <text evidence="3">The sequence shown here is derived from an EMBL/GenBank/DDBJ whole genome shotgun (WGS) entry which is preliminary data.</text>
</comment>
<dbReference type="Pfam" id="PF13966">
    <property type="entry name" value="zf-RVT"/>
    <property type="match status" value="1"/>
</dbReference>
<dbReference type="InterPro" id="IPR043502">
    <property type="entry name" value="DNA/RNA_pol_sf"/>
</dbReference>
<dbReference type="EMBL" id="CM029050">
    <property type="protein sequence ID" value="KAG2566511.1"/>
    <property type="molecule type" value="Genomic_DNA"/>
</dbReference>
<evidence type="ECO:0000313" key="3">
    <source>
        <dbReference type="EMBL" id="KAG2566511.1"/>
    </source>
</evidence>
<feature type="coiled-coil region" evidence="1">
    <location>
        <begin position="264"/>
        <end position="312"/>
    </location>
</feature>
<proteinExistence type="predicted"/>
<dbReference type="SUPFAM" id="SSF56672">
    <property type="entry name" value="DNA/RNA polymerases"/>
    <property type="match status" value="1"/>
</dbReference>
<gene>
    <name evidence="3" type="ORF">PVAP13_7NG186689</name>
</gene>
<dbReference type="AlphaFoldDB" id="A0A8T0PVM4"/>
<feature type="domain" description="Reverse transcriptase" evidence="2">
    <location>
        <begin position="435"/>
        <end position="711"/>
    </location>
</feature>
<keyword evidence="4" id="KW-1185">Reference proteome</keyword>
<reference evidence="3" key="1">
    <citation type="submission" date="2020-05" db="EMBL/GenBank/DDBJ databases">
        <title>WGS assembly of Panicum virgatum.</title>
        <authorList>
            <person name="Lovell J.T."/>
            <person name="Jenkins J."/>
            <person name="Shu S."/>
            <person name="Juenger T.E."/>
            <person name="Schmutz J."/>
        </authorList>
    </citation>
    <scope>NUCLEOTIDE SEQUENCE</scope>
    <source>
        <strain evidence="3">AP13</strain>
    </source>
</reference>
<dbReference type="PANTHER" id="PTHR33116:SF78">
    <property type="entry name" value="OS12G0587133 PROTEIN"/>
    <property type="match status" value="1"/>
</dbReference>
<dbReference type="Proteomes" id="UP000823388">
    <property type="component" value="Chromosome 7N"/>
</dbReference>
<accession>A0A8T0PVM4</accession>
<keyword evidence="1" id="KW-0175">Coiled coil</keyword>
<name>A0A8T0PVM4_PANVG</name>
<dbReference type="CDD" id="cd01650">
    <property type="entry name" value="RT_nLTR_like"/>
    <property type="match status" value="1"/>
</dbReference>
<evidence type="ECO:0000313" key="4">
    <source>
        <dbReference type="Proteomes" id="UP000823388"/>
    </source>
</evidence>
<evidence type="ECO:0000259" key="2">
    <source>
        <dbReference type="PROSITE" id="PS50878"/>
    </source>
</evidence>
<dbReference type="Pfam" id="PF00078">
    <property type="entry name" value="RVT_1"/>
    <property type="match status" value="1"/>
</dbReference>
<dbReference type="InterPro" id="IPR000477">
    <property type="entry name" value="RT_dom"/>
</dbReference>